<accession>A0A3S2V6U7</accession>
<dbReference type="Proteomes" id="UP000283128">
    <property type="component" value="Unassembled WGS sequence"/>
</dbReference>
<dbReference type="OrthoDB" id="4350514at2"/>
<sequence>MSEEALAVVQSRPGWEELRERIWKLDKRALQSERLRLAKALHSNVSLPEEDYRLAALLLPGAPDQRRRRW</sequence>
<reference evidence="1 2" key="1">
    <citation type="submission" date="2019-01" db="EMBL/GenBank/DDBJ databases">
        <title>Genome sequences of Streptomyces and Rhizobium isolates collected from root and soil.</title>
        <authorList>
            <person name="Chhettri S."/>
            <person name="Sevigny J.L."/>
            <person name="Sen A."/>
            <person name="Ennis N."/>
            <person name="Tisa L."/>
        </authorList>
    </citation>
    <scope>NUCLEOTIDE SEQUENCE [LARGE SCALE GENOMIC DNA]</scope>
    <source>
        <strain evidence="1 2">San01</strain>
    </source>
</reference>
<evidence type="ECO:0000313" key="2">
    <source>
        <dbReference type="Proteomes" id="UP000283128"/>
    </source>
</evidence>
<dbReference type="AlphaFoldDB" id="A0A3S2V6U7"/>
<name>A0A3S2V6U7_9ACTN</name>
<evidence type="ECO:0000313" key="1">
    <source>
        <dbReference type="EMBL" id="RVU15244.1"/>
    </source>
</evidence>
<protein>
    <submittedName>
        <fullName evidence="1">Uncharacterized protein</fullName>
    </submittedName>
</protein>
<comment type="caution">
    <text evidence="1">The sequence shown here is derived from an EMBL/GenBank/DDBJ whole genome shotgun (WGS) entry which is preliminary data.</text>
</comment>
<organism evidence="1 2">
    <name type="scientific">Streptomyces antnestii</name>
    <dbReference type="NCBI Taxonomy" id="2494256"/>
    <lineage>
        <taxon>Bacteria</taxon>
        <taxon>Bacillati</taxon>
        <taxon>Actinomycetota</taxon>
        <taxon>Actinomycetes</taxon>
        <taxon>Kitasatosporales</taxon>
        <taxon>Streptomycetaceae</taxon>
        <taxon>Streptomyces</taxon>
    </lineage>
</organism>
<dbReference type="EMBL" id="RZYA01000034">
    <property type="protein sequence ID" value="RVU15244.1"/>
    <property type="molecule type" value="Genomic_DNA"/>
</dbReference>
<dbReference type="RefSeq" id="WP_127833202.1">
    <property type="nucleotide sequence ID" value="NZ_RZYA01000034.1"/>
</dbReference>
<keyword evidence="2" id="KW-1185">Reference proteome</keyword>
<gene>
    <name evidence="1" type="ORF">EOT10_39440</name>
</gene>
<proteinExistence type="predicted"/>